<dbReference type="InterPro" id="IPR009444">
    <property type="entry name" value="Conjugal_tfr_TraD_a-type"/>
</dbReference>
<reference evidence="2" key="1">
    <citation type="submission" date="2020-09" db="EMBL/GenBank/DDBJ databases">
        <title>Complete Genome Sequence of mouse commensal type strain Neisseria musculi.</title>
        <authorList>
            <person name="Thapa E."/>
            <person name="Aluvathingal J."/>
            <person name="Nadendla S."/>
            <person name="Mehta A."/>
            <person name="Tettelin H."/>
            <person name="Weyand N.J."/>
        </authorList>
    </citation>
    <scope>NUCLEOTIDE SEQUENCE [LARGE SCALE GENOMIC DNA]</scope>
    <source>
        <strain evidence="2">NW831</strain>
    </source>
</reference>
<gene>
    <name evidence="2" type="ORF">H7A79_2800</name>
</gene>
<keyword evidence="2" id="KW-0614">Plasmid</keyword>
<name>A0A7H1MFJ7_9NEIS</name>
<accession>A0A7H1MFJ7</accession>
<proteinExistence type="predicted"/>
<keyword evidence="3" id="KW-1185">Reference proteome</keyword>
<dbReference type="Pfam" id="PF06412">
    <property type="entry name" value="TraD"/>
    <property type="match status" value="1"/>
</dbReference>
<dbReference type="Proteomes" id="UP000516412">
    <property type="component" value="Plasmid unnamed"/>
</dbReference>
<dbReference type="EMBL" id="CP060415">
    <property type="protein sequence ID" value="QNT60412.1"/>
    <property type="molecule type" value="Genomic_DNA"/>
</dbReference>
<geneLocation type="plasmid" evidence="2 3">
    <name>unnamed</name>
</geneLocation>
<protein>
    <submittedName>
        <fullName evidence="2">Conjugal transfer TraD family protein</fullName>
    </submittedName>
</protein>
<evidence type="ECO:0000313" key="3">
    <source>
        <dbReference type="Proteomes" id="UP000516412"/>
    </source>
</evidence>
<organism evidence="2 3">
    <name type="scientific">Neisseria musculi</name>
    <dbReference type="NCBI Taxonomy" id="1815583"/>
    <lineage>
        <taxon>Bacteria</taxon>
        <taxon>Pseudomonadati</taxon>
        <taxon>Pseudomonadota</taxon>
        <taxon>Betaproteobacteria</taxon>
        <taxon>Neisseriales</taxon>
        <taxon>Neisseriaceae</taxon>
        <taxon>Neisseria</taxon>
    </lineage>
</organism>
<evidence type="ECO:0000313" key="2">
    <source>
        <dbReference type="EMBL" id="QNT60412.1"/>
    </source>
</evidence>
<evidence type="ECO:0000256" key="1">
    <source>
        <dbReference type="SAM" id="MobiDB-lite"/>
    </source>
</evidence>
<feature type="region of interest" description="Disordered" evidence="1">
    <location>
        <begin position="134"/>
        <end position="155"/>
    </location>
</feature>
<dbReference type="KEGG" id="nmus:H7A79_2800"/>
<dbReference type="AlphaFoldDB" id="A0A7H1MFJ7"/>
<dbReference type="RefSeq" id="WP_187001767.1">
    <property type="nucleotide sequence ID" value="NZ_CP060415.1"/>
</dbReference>
<sequence>MAVFSERMTAFVSSRISYLKNLKNQTEQQQMFVELGRKFLNGEELSASELRGLKTLATAEKAAEKAAEATRAAHKLVSEKNEKARKERTRNMINAAGLMGLAGLLDKKTGRPLTSPDLLLGALVELANRNPTDLEKQSWEQSGTALLAKAKADKD</sequence>